<dbReference type="KEGG" id="mlo:mlr6855"/>
<dbReference type="AlphaFoldDB" id="Q987Y4"/>
<dbReference type="GO" id="GO:0016787">
    <property type="term" value="F:hydrolase activity"/>
    <property type="evidence" value="ECO:0007669"/>
    <property type="project" value="UniProtKB-KW"/>
</dbReference>
<sequence>MSWAAMGEVHEKTPPAGYSLMSVPGLAYGPLGHGCMHVCVDMQRLFAEPSPWATPWITRVLPQIKRLVERRAEQTVFTRFLPAQRAGQGVGAWKRYYERWSSMAIDNIGPEMVELLPSLAACCPPAAVIDKHIYSPWFEGRLRAFLMEHEIDTLVITGGETDVCVLATVLGAIDFGYRVVLVTDALCSSSDATHDALLTVYHQRFAQQVETVEMETVLSNWT</sequence>
<keyword evidence="1" id="KW-0378">Hydrolase</keyword>
<dbReference type="Proteomes" id="UP000000552">
    <property type="component" value="Chromosome"/>
</dbReference>
<dbReference type="PANTHER" id="PTHR43540:SF6">
    <property type="entry name" value="ISOCHORISMATASE-LIKE DOMAIN-CONTAINING PROTEIN"/>
    <property type="match status" value="1"/>
</dbReference>
<dbReference type="CDD" id="cd00431">
    <property type="entry name" value="cysteine_hydrolases"/>
    <property type="match status" value="1"/>
</dbReference>
<feature type="domain" description="Isochorismatase-like" evidence="2">
    <location>
        <begin position="36"/>
        <end position="211"/>
    </location>
</feature>
<dbReference type="EMBL" id="BA000012">
    <property type="protein sequence ID" value="BAB53066.1"/>
    <property type="molecule type" value="Genomic_DNA"/>
</dbReference>
<dbReference type="HOGENOM" id="CLU_091983_0_0_5"/>
<proteinExistence type="predicted"/>
<name>Q987Y4_RHILO</name>
<protein>
    <submittedName>
        <fullName evidence="3">Mlr6855 protein</fullName>
    </submittedName>
</protein>
<accession>Q987Y4</accession>
<dbReference type="InterPro" id="IPR036380">
    <property type="entry name" value="Isochorismatase-like_sf"/>
</dbReference>
<dbReference type="SUPFAM" id="SSF52499">
    <property type="entry name" value="Isochorismatase-like hydrolases"/>
    <property type="match status" value="1"/>
</dbReference>
<dbReference type="Gene3D" id="3.40.50.850">
    <property type="entry name" value="Isochorismatase-like"/>
    <property type="match status" value="1"/>
</dbReference>
<evidence type="ECO:0000259" key="2">
    <source>
        <dbReference type="Pfam" id="PF00857"/>
    </source>
</evidence>
<reference evidence="3 4" key="1">
    <citation type="journal article" date="2000" name="DNA Res.">
        <title>Complete genome structure of the nitrogen-fixing symbiotic bacterium Mesorhizobium loti.</title>
        <authorList>
            <person name="Kaneko T."/>
            <person name="Nakamura Y."/>
            <person name="Sato S."/>
            <person name="Asamizu E."/>
            <person name="Kato T."/>
            <person name="Sasamoto S."/>
            <person name="Watanabe A."/>
            <person name="Idesawa K."/>
            <person name="Ishikawa A."/>
            <person name="Kawashima K."/>
            <person name="Kimura T."/>
            <person name="Kishida Y."/>
            <person name="Kiyokawa C."/>
            <person name="Kohara M."/>
            <person name="Matsumoto M."/>
            <person name="Matsuno A."/>
            <person name="Mochizuki Y."/>
            <person name="Nakayama S."/>
            <person name="Nakazaki N."/>
            <person name="Shimpo S."/>
            <person name="Sugimoto M."/>
            <person name="Takeuchi C."/>
            <person name="Yamada M."/>
            <person name="Tabata S."/>
        </authorList>
    </citation>
    <scope>NUCLEOTIDE SEQUENCE [LARGE SCALE GENOMIC DNA]</scope>
    <source>
        <strain evidence="4">LMG 29417 / CECT 9101 / MAFF 303099</strain>
    </source>
</reference>
<dbReference type="eggNOG" id="COG1335">
    <property type="taxonomic scope" value="Bacteria"/>
</dbReference>
<dbReference type="InterPro" id="IPR000868">
    <property type="entry name" value="Isochorismatase-like_dom"/>
</dbReference>
<evidence type="ECO:0000256" key="1">
    <source>
        <dbReference type="ARBA" id="ARBA00022801"/>
    </source>
</evidence>
<dbReference type="Pfam" id="PF00857">
    <property type="entry name" value="Isochorismatase"/>
    <property type="match status" value="1"/>
</dbReference>
<evidence type="ECO:0000313" key="4">
    <source>
        <dbReference type="Proteomes" id="UP000000552"/>
    </source>
</evidence>
<evidence type="ECO:0000313" key="3">
    <source>
        <dbReference type="EMBL" id="BAB53066.1"/>
    </source>
</evidence>
<gene>
    <name evidence="3" type="ordered locus">mlr6855</name>
</gene>
<dbReference type="PANTHER" id="PTHR43540">
    <property type="entry name" value="PEROXYUREIDOACRYLATE/UREIDOACRYLATE AMIDOHYDROLASE-RELATED"/>
    <property type="match status" value="1"/>
</dbReference>
<dbReference type="InterPro" id="IPR050272">
    <property type="entry name" value="Isochorismatase-like_hydrls"/>
</dbReference>
<organism evidence="3 4">
    <name type="scientific">Mesorhizobium japonicum (strain LMG 29417 / CECT 9101 / MAFF 303099)</name>
    <name type="common">Mesorhizobium loti (strain MAFF 303099)</name>
    <dbReference type="NCBI Taxonomy" id="266835"/>
    <lineage>
        <taxon>Bacteria</taxon>
        <taxon>Pseudomonadati</taxon>
        <taxon>Pseudomonadota</taxon>
        <taxon>Alphaproteobacteria</taxon>
        <taxon>Hyphomicrobiales</taxon>
        <taxon>Phyllobacteriaceae</taxon>
        <taxon>Mesorhizobium</taxon>
    </lineage>
</organism>